<keyword evidence="5" id="KW-1185">Reference proteome</keyword>
<proteinExistence type="predicted"/>
<dbReference type="SUPFAM" id="SSF55729">
    <property type="entry name" value="Acyl-CoA N-acyltransferases (Nat)"/>
    <property type="match status" value="1"/>
</dbReference>
<dbReference type="CDD" id="cd04301">
    <property type="entry name" value="NAT_SF"/>
    <property type="match status" value="1"/>
</dbReference>
<dbReference type="PANTHER" id="PTHR43877">
    <property type="entry name" value="AMINOALKYLPHOSPHONATE N-ACETYLTRANSFERASE-RELATED-RELATED"/>
    <property type="match status" value="1"/>
</dbReference>
<dbReference type="PROSITE" id="PS51186">
    <property type="entry name" value="GNAT"/>
    <property type="match status" value="1"/>
</dbReference>
<dbReference type="OrthoDB" id="9799092at2"/>
<feature type="domain" description="N-acetyltransferase" evidence="3">
    <location>
        <begin position="6"/>
        <end position="167"/>
    </location>
</feature>
<evidence type="ECO:0000256" key="2">
    <source>
        <dbReference type="ARBA" id="ARBA00023315"/>
    </source>
</evidence>
<gene>
    <name evidence="4" type="ORF">CXZ10_10905</name>
</gene>
<keyword evidence="2" id="KW-0012">Acyltransferase</keyword>
<dbReference type="AlphaFoldDB" id="A0A1I4UH77"/>
<name>A0A1I4UH77_9HYPH</name>
<dbReference type="PANTHER" id="PTHR43877:SF2">
    <property type="entry name" value="AMINOALKYLPHOSPHONATE N-ACETYLTRANSFERASE-RELATED"/>
    <property type="match status" value="1"/>
</dbReference>
<accession>A0A1I4UH77</accession>
<evidence type="ECO:0000313" key="5">
    <source>
        <dbReference type="Proteomes" id="UP000233491"/>
    </source>
</evidence>
<dbReference type="Pfam" id="PF00583">
    <property type="entry name" value="Acetyltransf_1"/>
    <property type="match status" value="1"/>
</dbReference>
<dbReference type="RefSeq" id="WP_101289194.1">
    <property type="nucleotide sequence ID" value="NZ_FOUQ01000008.1"/>
</dbReference>
<dbReference type="InterPro" id="IPR050832">
    <property type="entry name" value="Bact_Acetyltransf"/>
</dbReference>
<evidence type="ECO:0000313" key="4">
    <source>
        <dbReference type="EMBL" id="PKR89185.1"/>
    </source>
</evidence>
<protein>
    <submittedName>
        <fullName evidence="4">GNAT family N-acetyltransferase</fullName>
    </submittedName>
</protein>
<evidence type="ECO:0000259" key="3">
    <source>
        <dbReference type="PROSITE" id="PS51186"/>
    </source>
</evidence>
<dbReference type="Gene3D" id="3.40.630.30">
    <property type="match status" value="1"/>
</dbReference>
<keyword evidence="1 4" id="KW-0808">Transferase</keyword>
<comment type="caution">
    <text evidence="4">The sequence shown here is derived from an EMBL/GenBank/DDBJ whole genome shotgun (WGS) entry which is preliminary data.</text>
</comment>
<evidence type="ECO:0000256" key="1">
    <source>
        <dbReference type="ARBA" id="ARBA00022679"/>
    </source>
</evidence>
<sequence length="167" mass="18912">MKDSLSTIRRIGADDVEAFRRIRLEALREEPSAYASSYEDWAGLTDEEWRNRMSEPVVVAFRGDEPVGLMGLMRQRSSKMLHRASIVMVYVRKSQRGTGVADNLIEAIIEEARAMGIVQLELAVTADNRPAVRFYERMGFVPIGRVPGALMHEGRELDDLMMARRIG</sequence>
<dbReference type="Proteomes" id="UP000233491">
    <property type="component" value="Unassembled WGS sequence"/>
</dbReference>
<reference evidence="4 5" key="1">
    <citation type="submission" date="2017-12" db="EMBL/GenBank/DDBJ databases">
        <title>Anaerobic carbon monoxide metabolism by Pleomorphomonas carboxyditropha sp. nov., a new mesophilic hydrogenogenic carboxidotroph.</title>
        <authorList>
            <person name="Esquivel-Elizondo S."/>
            <person name="Krajmalnik-Brown R."/>
        </authorList>
    </citation>
    <scope>NUCLEOTIDE SEQUENCE [LARGE SCALE GENOMIC DNA]</scope>
    <source>
        <strain evidence="4 5">R5-392</strain>
    </source>
</reference>
<dbReference type="InterPro" id="IPR000182">
    <property type="entry name" value="GNAT_dom"/>
</dbReference>
<dbReference type="EMBL" id="PJNW01000007">
    <property type="protein sequence ID" value="PKR89185.1"/>
    <property type="molecule type" value="Genomic_DNA"/>
</dbReference>
<organism evidence="4 5">
    <name type="scientific">Pleomorphomonas diazotrophica</name>
    <dbReference type="NCBI Taxonomy" id="1166257"/>
    <lineage>
        <taxon>Bacteria</taxon>
        <taxon>Pseudomonadati</taxon>
        <taxon>Pseudomonadota</taxon>
        <taxon>Alphaproteobacteria</taxon>
        <taxon>Hyphomicrobiales</taxon>
        <taxon>Pleomorphomonadaceae</taxon>
        <taxon>Pleomorphomonas</taxon>
    </lineage>
</organism>
<dbReference type="InterPro" id="IPR016181">
    <property type="entry name" value="Acyl_CoA_acyltransferase"/>
</dbReference>
<dbReference type="GO" id="GO:0016747">
    <property type="term" value="F:acyltransferase activity, transferring groups other than amino-acyl groups"/>
    <property type="evidence" value="ECO:0007669"/>
    <property type="project" value="InterPro"/>
</dbReference>